<accession>A0A382EAC0</accession>
<dbReference type="EMBL" id="UINC01043358">
    <property type="protein sequence ID" value="SVB47282.1"/>
    <property type="molecule type" value="Genomic_DNA"/>
</dbReference>
<organism evidence="1">
    <name type="scientific">marine metagenome</name>
    <dbReference type="NCBI Taxonomy" id="408172"/>
    <lineage>
        <taxon>unclassified sequences</taxon>
        <taxon>metagenomes</taxon>
        <taxon>ecological metagenomes</taxon>
    </lineage>
</organism>
<proteinExistence type="predicted"/>
<reference evidence="1" key="1">
    <citation type="submission" date="2018-05" db="EMBL/GenBank/DDBJ databases">
        <authorList>
            <person name="Lanie J.A."/>
            <person name="Ng W.-L."/>
            <person name="Kazmierczak K.M."/>
            <person name="Andrzejewski T.M."/>
            <person name="Davidsen T.M."/>
            <person name="Wayne K.J."/>
            <person name="Tettelin H."/>
            <person name="Glass J.I."/>
            <person name="Rusch D."/>
            <person name="Podicherti R."/>
            <person name="Tsui H.-C.T."/>
            <person name="Winkler M.E."/>
        </authorList>
    </citation>
    <scope>NUCLEOTIDE SEQUENCE</scope>
</reference>
<name>A0A382EAC0_9ZZZZ</name>
<protein>
    <submittedName>
        <fullName evidence="1">Uncharacterized protein</fullName>
    </submittedName>
</protein>
<gene>
    <name evidence="1" type="ORF">METZ01_LOCUS200136</name>
</gene>
<feature type="non-terminal residue" evidence="1">
    <location>
        <position position="44"/>
    </location>
</feature>
<evidence type="ECO:0000313" key="1">
    <source>
        <dbReference type="EMBL" id="SVB47282.1"/>
    </source>
</evidence>
<dbReference type="AlphaFoldDB" id="A0A382EAC0"/>
<sequence>MFQDIIARTGDHPNVAWRGRFADACIELCFDGESQYLRYDAHGV</sequence>